<dbReference type="InterPro" id="IPR000073">
    <property type="entry name" value="AB_hydrolase_1"/>
</dbReference>
<dbReference type="Proteomes" id="UP001165583">
    <property type="component" value="Unassembled WGS sequence"/>
</dbReference>
<dbReference type="Pfam" id="PF12697">
    <property type="entry name" value="Abhydrolase_6"/>
    <property type="match status" value="1"/>
</dbReference>
<name>A0ABT2I2P8_9SPHN</name>
<reference evidence="2" key="1">
    <citation type="submission" date="2022-09" db="EMBL/GenBank/DDBJ databases">
        <title>Novosphingobium sp. Nov., a polycyclic aromatic hydrocarbon-degrading bacterium isolated form mangrove sediments in HongKong.</title>
        <authorList>
            <person name="Hu Z."/>
        </authorList>
    </citation>
    <scope>NUCLEOTIDE SEQUENCE</scope>
    <source>
        <strain evidence="2">HK4-1</strain>
    </source>
</reference>
<protein>
    <submittedName>
        <fullName evidence="2">Alpha/beta fold hydrolase</fullName>
    </submittedName>
</protein>
<comment type="caution">
    <text evidence="2">The sequence shown here is derived from an EMBL/GenBank/DDBJ whole genome shotgun (WGS) entry which is preliminary data.</text>
</comment>
<organism evidence="2 3">
    <name type="scientific">Novosphingobium mangrovi</name>
    <name type="common">ex Huang et al. 2023</name>
    <dbReference type="NCBI Taxonomy" id="2976432"/>
    <lineage>
        <taxon>Bacteria</taxon>
        <taxon>Pseudomonadati</taxon>
        <taxon>Pseudomonadota</taxon>
        <taxon>Alphaproteobacteria</taxon>
        <taxon>Sphingomonadales</taxon>
        <taxon>Sphingomonadaceae</taxon>
        <taxon>Novosphingobium</taxon>
    </lineage>
</organism>
<dbReference type="GO" id="GO:0016787">
    <property type="term" value="F:hydrolase activity"/>
    <property type="evidence" value="ECO:0007669"/>
    <property type="project" value="UniProtKB-KW"/>
</dbReference>
<sequence>MKLLFAHGWGFDRHVWDALATLLPEWPHAIDDRGYFGAPDAPRVEGPCLAVTHSFGTMRVLSDPPPGLAGLVAINGFERFTALPGKPGVPVRVVDRMLRRFETDPRAVLADFRHTCGCDDPFGEIDEAPLRADLLRLRDARPPLPQVPVVVLSGGRDPILPPNMRTSVFAGCDVRRVDHEAAGHLLPIEHPELCAQAIRGALDALA</sequence>
<gene>
    <name evidence="2" type="ORF">NZK81_05950</name>
</gene>
<dbReference type="EMBL" id="JANZXA010000003">
    <property type="protein sequence ID" value="MCT2399081.1"/>
    <property type="molecule type" value="Genomic_DNA"/>
</dbReference>
<proteinExistence type="predicted"/>
<dbReference type="SUPFAM" id="SSF53474">
    <property type="entry name" value="alpha/beta-Hydrolases"/>
    <property type="match status" value="1"/>
</dbReference>
<accession>A0ABT2I2P8</accession>
<evidence type="ECO:0000313" key="3">
    <source>
        <dbReference type="Proteomes" id="UP001165583"/>
    </source>
</evidence>
<keyword evidence="3" id="KW-1185">Reference proteome</keyword>
<dbReference type="InterPro" id="IPR029058">
    <property type="entry name" value="AB_hydrolase_fold"/>
</dbReference>
<keyword evidence="2" id="KW-0378">Hydrolase</keyword>
<evidence type="ECO:0000313" key="2">
    <source>
        <dbReference type="EMBL" id="MCT2399081.1"/>
    </source>
</evidence>
<evidence type="ECO:0000259" key="1">
    <source>
        <dbReference type="Pfam" id="PF12697"/>
    </source>
</evidence>
<feature type="domain" description="AB hydrolase-1" evidence="1">
    <location>
        <begin position="3"/>
        <end position="197"/>
    </location>
</feature>
<dbReference type="Gene3D" id="3.40.50.1820">
    <property type="entry name" value="alpha/beta hydrolase"/>
    <property type="match status" value="1"/>
</dbReference>
<dbReference type="RefSeq" id="WP_260044852.1">
    <property type="nucleotide sequence ID" value="NZ_JANZXA010000003.1"/>
</dbReference>